<dbReference type="SUPFAM" id="SSF54631">
    <property type="entry name" value="CBS-domain pair"/>
    <property type="match status" value="1"/>
</dbReference>
<dbReference type="InterPro" id="IPR046342">
    <property type="entry name" value="CBS_dom_sf"/>
</dbReference>
<evidence type="ECO:0000313" key="1">
    <source>
        <dbReference type="EMBL" id="SKC74435.1"/>
    </source>
</evidence>
<sequence length="221" mass="25267">MIAEDLINHMIPPLKGSDDAHKAIVWMEEFRCNYMPVVEDSKLLGFISEEIILETNDIDRNVRDFNLIGQQCFVHLDTHFYDILKVAAEYKLQMVSVLNADMTYHGVITVQDTLTSFAQTAAVQMPGSVLVLSMNHIDYSLAEISRLIEENHAKILSSILKEDPLDPGKIRLTLKINQQDLSRVVATLERFGYKVIGRYQETKPVVGEKDRIDMLLRYLDI</sequence>
<accession>A0A1T5LFG0</accession>
<gene>
    <name evidence="1" type="ORF">SAMN05660236_3072</name>
</gene>
<keyword evidence="2" id="KW-1185">Reference proteome</keyword>
<dbReference type="AlphaFoldDB" id="A0A1T5LFG0"/>
<dbReference type="Proteomes" id="UP000190961">
    <property type="component" value="Unassembled WGS sequence"/>
</dbReference>
<dbReference type="Gene3D" id="3.10.580.10">
    <property type="entry name" value="CBS-domain"/>
    <property type="match status" value="1"/>
</dbReference>
<name>A0A1T5LFG0_9BACT</name>
<dbReference type="CDD" id="cd17783">
    <property type="entry name" value="CBS_pair_bac"/>
    <property type="match status" value="1"/>
</dbReference>
<organism evidence="1 2">
    <name type="scientific">Ohtaekwangia koreensis</name>
    <dbReference type="NCBI Taxonomy" id="688867"/>
    <lineage>
        <taxon>Bacteria</taxon>
        <taxon>Pseudomonadati</taxon>
        <taxon>Bacteroidota</taxon>
        <taxon>Cytophagia</taxon>
        <taxon>Cytophagales</taxon>
        <taxon>Fulvivirgaceae</taxon>
        <taxon>Ohtaekwangia</taxon>
    </lineage>
</organism>
<reference evidence="1 2" key="1">
    <citation type="submission" date="2017-02" db="EMBL/GenBank/DDBJ databases">
        <authorList>
            <person name="Peterson S.W."/>
        </authorList>
    </citation>
    <scope>NUCLEOTIDE SEQUENCE [LARGE SCALE GENOMIC DNA]</scope>
    <source>
        <strain evidence="1 2">DSM 25262</strain>
    </source>
</reference>
<proteinExistence type="predicted"/>
<dbReference type="EMBL" id="FUZU01000002">
    <property type="protein sequence ID" value="SKC74435.1"/>
    <property type="molecule type" value="Genomic_DNA"/>
</dbReference>
<evidence type="ECO:0008006" key="3">
    <source>
        <dbReference type="Google" id="ProtNLM"/>
    </source>
</evidence>
<evidence type="ECO:0000313" key="2">
    <source>
        <dbReference type="Proteomes" id="UP000190961"/>
    </source>
</evidence>
<dbReference type="STRING" id="688867.SAMN05660236_3072"/>
<protein>
    <recommendedName>
        <fullName evidence="3">CBS domain-containing protein</fullName>
    </recommendedName>
</protein>